<evidence type="ECO:0000313" key="3">
    <source>
        <dbReference type="Proteomes" id="UP000712600"/>
    </source>
</evidence>
<name>A0A8S9PB51_BRACR</name>
<comment type="caution">
    <text evidence="2">The sequence shown here is derived from an EMBL/GenBank/DDBJ whole genome shotgun (WGS) entry which is preliminary data.</text>
</comment>
<feature type="region of interest" description="Disordered" evidence="1">
    <location>
        <begin position="135"/>
        <end position="164"/>
    </location>
</feature>
<feature type="compositionally biased region" description="Polar residues" evidence="1">
    <location>
        <begin position="234"/>
        <end position="251"/>
    </location>
</feature>
<evidence type="ECO:0000256" key="1">
    <source>
        <dbReference type="SAM" id="MobiDB-lite"/>
    </source>
</evidence>
<dbReference type="EMBL" id="QGKX02001521">
    <property type="protein sequence ID" value="KAF3510337.1"/>
    <property type="molecule type" value="Genomic_DNA"/>
</dbReference>
<feature type="compositionally biased region" description="Low complexity" evidence="1">
    <location>
        <begin position="50"/>
        <end position="65"/>
    </location>
</feature>
<proteinExistence type="predicted"/>
<protein>
    <submittedName>
        <fullName evidence="2">Uncharacterized protein</fullName>
    </submittedName>
</protein>
<sequence>MHQESDFWAIPVAAVTHIPASHRRLIRRRILALLSAPSPSKEMRKRKPKNSLPSKAPKSSSSPPSTKSPPPINSPPHQFVSPPNSDEDALPSPVSDAVSDAHLGSPAVVDAQQTRDLVDLSSNQDDCPTEKTVIVDLSTDPSSEKEEAVNNQLESSSAAPPASTSEILQVVSVTGEAIILTETTEEQANADAKDASLSLQPAKLGEPSRLVNGEKEVLNTTEAVPDVPEMPTVPTKQPQTEKPASAPSQLQPRLHSTDMVIAKSTVMVSPHHSKLGNKSDMAAGESSGTAAQGRKQFQRSTSAGGRRIQ</sequence>
<feature type="compositionally biased region" description="Low complexity" evidence="1">
    <location>
        <begin position="155"/>
        <end position="164"/>
    </location>
</feature>
<dbReference type="AlphaFoldDB" id="A0A8S9PB51"/>
<organism evidence="2 3">
    <name type="scientific">Brassica cretica</name>
    <name type="common">Mustard</name>
    <dbReference type="NCBI Taxonomy" id="69181"/>
    <lineage>
        <taxon>Eukaryota</taxon>
        <taxon>Viridiplantae</taxon>
        <taxon>Streptophyta</taxon>
        <taxon>Embryophyta</taxon>
        <taxon>Tracheophyta</taxon>
        <taxon>Spermatophyta</taxon>
        <taxon>Magnoliopsida</taxon>
        <taxon>eudicotyledons</taxon>
        <taxon>Gunneridae</taxon>
        <taxon>Pentapetalae</taxon>
        <taxon>rosids</taxon>
        <taxon>malvids</taxon>
        <taxon>Brassicales</taxon>
        <taxon>Brassicaceae</taxon>
        <taxon>Brassiceae</taxon>
        <taxon>Brassica</taxon>
    </lineage>
</organism>
<feature type="region of interest" description="Disordered" evidence="1">
    <location>
        <begin position="33"/>
        <end position="115"/>
    </location>
</feature>
<reference evidence="2" key="1">
    <citation type="submission" date="2019-12" db="EMBL/GenBank/DDBJ databases">
        <title>Genome sequencing and annotation of Brassica cretica.</title>
        <authorList>
            <person name="Studholme D.J."/>
            <person name="Sarris P."/>
        </authorList>
    </citation>
    <scope>NUCLEOTIDE SEQUENCE</scope>
    <source>
        <strain evidence="2">PFS-109/04</strain>
        <tissue evidence="2">Leaf</tissue>
    </source>
</reference>
<dbReference type="Proteomes" id="UP000712600">
    <property type="component" value="Unassembled WGS sequence"/>
</dbReference>
<gene>
    <name evidence="2" type="ORF">F2Q69_00003369</name>
</gene>
<accession>A0A8S9PB51</accession>
<feature type="region of interest" description="Disordered" evidence="1">
    <location>
        <begin position="186"/>
        <end position="309"/>
    </location>
</feature>
<evidence type="ECO:0000313" key="2">
    <source>
        <dbReference type="EMBL" id="KAF3510337.1"/>
    </source>
</evidence>